<dbReference type="RefSeq" id="WP_186742378.1">
    <property type="nucleotide sequence ID" value="NZ_CP060394.1"/>
</dbReference>
<dbReference type="KEGG" id="adin:H7849_21440"/>
<gene>
    <name evidence="1" type="ORF">H7849_21440</name>
</gene>
<proteinExistence type="predicted"/>
<keyword evidence="1" id="KW-0808">Transferase</keyword>
<evidence type="ECO:0000313" key="1">
    <source>
        <dbReference type="EMBL" id="QNI31601.1"/>
    </source>
</evidence>
<dbReference type="Proteomes" id="UP000515312">
    <property type="component" value="Chromosome"/>
</dbReference>
<keyword evidence="2" id="KW-1185">Reference proteome</keyword>
<protein>
    <submittedName>
        <fullName evidence="1">Cytidylate kinase-like family protein</fullName>
    </submittedName>
</protein>
<dbReference type="GO" id="GO:0016301">
    <property type="term" value="F:kinase activity"/>
    <property type="evidence" value="ECO:0007669"/>
    <property type="project" value="UniProtKB-KW"/>
</dbReference>
<accession>A0A7G8BGD1</accession>
<dbReference type="InterPro" id="IPR027417">
    <property type="entry name" value="P-loop_NTPase"/>
</dbReference>
<dbReference type="EMBL" id="CP060394">
    <property type="protein sequence ID" value="QNI31601.1"/>
    <property type="molecule type" value="Genomic_DNA"/>
</dbReference>
<organism evidence="1 2">
    <name type="scientific">Alloacidobacterium dinghuense</name>
    <dbReference type="NCBI Taxonomy" id="2763107"/>
    <lineage>
        <taxon>Bacteria</taxon>
        <taxon>Pseudomonadati</taxon>
        <taxon>Acidobacteriota</taxon>
        <taxon>Terriglobia</taxon>
        <taxon>Terriglobales</taxon>
        <taxon>Acidobacteriaceae</taxon>
        <taxon>Alloacidobacterium</taxon>
    </lineage>
</organism>
<dbReference type="AlphaFoldDB" id="A0A7G8BGD1"/>
<evidence type="ECO:0000313" key="2">
    <source>
        <dbReference type="Proteomes" id="UP000515312"/>
    </source>
</evidence>
<name>A0A7G8BGD1_9BACT</name>
<reference evidence="1 2" key="1">
    <citation type="submission" date="2020-08" db="EMBL/GenBank/DDBJ databases">
        <title>Edaphobacter telluris sp. nov. and Acidobacterium dinghuensis sp. nov., two acidobacteria isolated from forest soil.</title>
        <authorList>
            <person name="Fu J."/>
            <person name="Qiu L."/>
        </authorList>
    </citation>
    <scope>NUCLEOTIDE SEQUENCE [LARGE SCALE GENOMIC DNA]</scope>
    <source>
        <strain evidence="1">4Y35</strain>
    </source>
</reference>
<dbReference type="Pfam" id="PF13189">
    <property type="entry name" value="Cytidylate_kin2"/>
    <property type="match status" value="1"/>
</dbReference>
<sequence>MIRVITVEREYGSQGAEFAHHLAHYLQWKLVDQCLIDEIAVKAGITKKLAESCDERLDPWYYRVGKAFWHGSIERLPATADPDIFDAERMVEFVRDYLQQQVKTGHCVIVGRGATSALLTTPGVFHVFVHASMKRKMEWFAKNFPQHAKEAEQEILATDKRRAAYVRRFYNREWTDYRLYHLMLNSCMGFEAMVKATVDAAGLTAPIPQHAEL</sequence>
<keyword evidence="1" id="KW-0418">Kinase</keyword>
<dbReference type="Gene3D" id="3.40.50.300">
    <property type="entry name" value="P-loop containing nucleotide triphosphate hydrolases"/>
    <property type="match status" value="1"/>
</dbReference>